<protein>
    <submittedName>
        <fullName evidence="2">Uncharacterized protein</fullName>
    </submittedName>
</protein>
<evidence type="ECO:0000256" key="1">
    <source>
        <dbReference type="SAM" id="SignalP"/>
    </source>
</evidence>
<proteinExistence type="predicted"/>
<comment type="caution">
    <text evidence="2">The sequence shown here is derived from an EMBL/GenBank/DDBJ whole genome shotgun (WGS) entry which is preliminary data.</text>
</comment>
<keyword evidence="3" id="KW-1185">Reference proteome</keyword>
<feature type="signal peptide" evidence="1">
    <location>
        <begin position="1"/>
        <end position="23"/>
    </location>
</feature>
<dbReference type="PROSITE" id="PS51257">
    <property type="entry name" value="PROKAR_LIPOPROTEIN"/>
    <property type="match status" value="1"/>
</dbReference>
<reference evidence="2 3" key="1">
    <citation type="submission" date="2017-09" db="EMBL/GenBank/DDBJ databases">
        <title>The draft genome sequences of Marinobacter guineae M3B.</title>
        <authorList>
            <person name="Cao J."/>
        </authorList>
    </citation>
    <scope>NUCLEOTIDE SEQUENCE [LARGE SCALE GENOMIC DNA]</scope>
    <source>
        <strain evidence="2 3">M3B</strain>
    </source>
</reference>
<dbReference type="EMBL" id="NTFI01000001">
    <property type="protein sequence ID" value="PHQ27123.1"/>
    <property type="molecule type" value="Genomic_DNA"/>
</dbReference>
<name>A0A2G1VK21_9GAMM</name>
<dbReference type="RefSeq" id="WP_143752352.1">
    <property type="nucleotide sequence ID" value="NZ_KZ319339.1"/>
</dbReference>
<organism evidence="2 3">
    <name type="scientific">Marinobacter guineae</name>
    <dbReference type="NCBI Taxonomy" id="432303"/>
    <lineage>
        <taxon>Bacteria</taxon>
        <taxon>Pseudomonadati</taxon>
        <taxon>Pseudomonadota</taxon>
        <taxon>Gammaproteobacteria</taxon>
        <taxon>Pseudomonadales</taxon>
        <taxon>Marinobacteraceae</taxon>
        <taxon>Marinobacter</taxon>
    </lineage>
</organism>
<accession>A0A2G1VK21</accession>
<dbReference type="Proteomes" id="UP000229044">
    <property type="component" value="Unassembled WGS sequence"/>
</dbReference>
<dbReference type="OrthoDB" id="6363975at2"/>
<keyword evidence="1" id="KW-0732">Signal</keyword>
<feature type="chain" id="PRO_5013659552" evidence="1">
    <location>
        <begin position="24"/>
        <end position="276"/>
    </location>
</feature>
<dbReference type="AlphaFoldDB" id="A0A2G1VK21"/>
<evidence type="ECO:0000313" key="3">
    <source>
        <dbReference type="Proteomes" id="UP000229044"/>
    </source>
</evidence>
<sequence length="276" mass="28186">MFRRTFNSGLAATVLCASVLLSACGGGGGSGSSGSSASSASSGGDATTLKAGLYVADVKYVNGAPSQKAVTYLSPTGTFAIIFGGGAGLSFGTLAFDSSNISGTSIDYRQLDSDQPNSEGFVEDRSVFEGAISGTISSLESGSFSTADPAGKVNTNVTLKRQNSLSDLGISMKRVAGTYVKGESEVALTFGEDGSSFAQYYTQTTGCQLGGPGTLSVPVASINVFDISYTMSNCTNESRNGEYSGIGFFGPTADQRMQVVFAAHNGNVAMKFEGIN</sequence>
<gene>
    <name evidence="2" type="ORF">CLH62_05970</name>
</gene>
<evidence type="ECO:0000313" key="2">
    <source>
        <dbReference type="EMBL" id="PHQ27123.1"/>
    </source>
</evidence>